<dbReference type="EMBL" id="LAZR01008796">
    <property type="protein sequence ID" value="KKM76529.1"/>
    <property type="molecule type" value="Genomic_DNA"/>
</dbReference>
<evidence type="ECO:0008006" key="2">
    <source>
        <dbReference type="Google" id="ProtNLM"/>
    </source>
</evidence>
<protein>
    <recommendedName>
        <fullName evidence="2">DNA recombination protein RmuC</fullName>
    </recommendedName>
</protein>
<accession>A0A0F9K390</accession>
<organism evidence="1">
    <name type="scientific">marine sediment metagenome</name>
    <dbReference type="NCBI Taxonomy" id="412755"/>
    <lineage>
        <taxon>unclassified sequences</taxon>
        <taxon>metagenomes</taxon>
        <taxon>ecological metagenomes</taxon>
    </lineage>
</organism>
<comment type="caution">
    <text evidence="1">The sequence shown here is derived from an EMBL/GenBank/DDBJ whole genome shotgun (WGS) entry which is preliminary data.</text>
</comment>
<evidence type="ECO:0000313" key="1">
    <source>
        <dbReference type="EMBL" id="KKM76529.1"/>
    </source>
</evidence>
<name>A0A0F9K390_9ZZZZ</name>
<proteinExistence type="predicted"/>
<dbReference type="AlphaFoldDB" id="A0A0F9K390"/>
<reference evidence="1" key="1">
    <citation type="journal article" date="2015" name="Nature">
        <title>Complex archaea that bridge the gap between prokaryotes and eukaryotes.</title>
        <authorList>
            <person name="Spang A."/>
            <person name="Saw J.H."/>
            <person name="Jorgensen S.L."/>
            <person name="Zaremba-Niedzwiedzka K."/>
            <person name="Martijn J."/>
            <person name="Lind A.E."/>
            <person name="van Eijk R."/>
            <person name="Schleper C."/>
            <person name="Guy L."/>
            <person name="Ettema T.J."/>
        </authorList>
    </citation>
    <scope>NUCLEOTIDE SEQUENCE</scope>
</reference>
<sequence length="179" mass="20171">MNTALLLFTVIIALGVSAWALWMVKIHQSYKTKPVQDAQDAAVNALAQQVVLDLGEKLDTLKEFDTLATRKAQLEVEVGNLTVEKADAEHGFARMQRELEHAAGLMRKELDAELERVKAQVGLDADKKVLAAERRYSQETMEAREKAFDQQLARTDEITERLFKLVPNIEARLRLKGDV</sequence>
<gene>
    <name evidence="1" type="ORF">LCGC14_1379220</name>
</gene>